<reference evidence="1 2" key="1">
    <citation type="submission" date="2020-08" db="EMBL/GenBank/DDBJ databases">
        <title>Genomic Encyclopedia of Type Strains, Phase IV (KMG-V): Genome sequencing to study the core and pangenomes of soil and plant-associated prokaryotes.</title>
        <authorList>
            <person name="Whitman W."/>
        </authorList>
    </citation>
    <scope>NUCLEOTIDE SEQUENCE [LARGE SCALE GENOMIC DNA]</scope>
    <source>
        <strain evidence="1 2">SEMIA 402</strain>
    </source>
</reference>
<protein>
    <submittedName>
        <fullName evidence="1">Uncharacterized protein</fullName>
    </submittedName>
</protein>
<dbReference type="EMBL" id="JACIGM010000001">
    <property type="protein sequence ID" value="MBB4272404.1"/>
    <property type="molecule type" value="Genomic_DNA"/>
</dbReference>
<gene>
    <name evidence="1" type="ORF">GGE12_000146</name>
</gene>
<comment type="caution">
    <text evidence="1">The sequence shown here is derived from an EMBL/GenBank/DDBJ whole genome shotgun (WGS) entry which is preliminary data.</text>
</comment>
<accession>A0A7W6WCC8</accession>
<sequence>MTTTVLFMMFSLWLVFATQYREGYAQSGASGNRAEETICRLDGRCFFFVLFSFQVRFGALLISATKQCAWEGQA</sequence>
<dbReference type="Proteomes" id="UP000533641">
    <property type="component" value="Unassembled WGS sequence"/>
</dbReference>
<name>A0A7W6WCC8_9HYPH</name>
<dbReference type="AlphaFoldDB" id="A0A7W6WCC8"/>
<proteinExistence type="predicted"/>
<organism evidence="1 2">
    <name type="scientific">Rhizobium mongolense</name>
    <dbReference type="NCBI Taxonomy" id="57676"/>
    <lineage>
        <taxon>Bacteria</taxon>
        <taxon>Pseudomonadati</taxon>
        <taxon>Pseudomonadota</taxon>
        <taxon>Alphaproteobacteria</taxon>
        <taxon>Hyphomicrobiales</taxon>
        <taxon>Rhizobiaceae</taxon>
        <taxon>Rhizobium/Agrobacterium group</taxon>
        <taxon>Rhizobium</taxon>
    </lineage>
</organism>
<evidence type="ECO:0000313" key="2">
    <source>
        <dbReference type="Proteomes" id="UP000533641"/>
    </source>
</evidence>
<evidence type="ECO:0000313" key="1">
    <source>
        <dbReference type="EMBL" id="MBB4272404.1"/>
    </source>
</evidence>